<dbReference type="EMBL" id="PXOF01000141">
    <property type="protein sequence ID" value="RGP62826.1"/>
    <property type="molecule type" value="Genomic_DNA"/>
</dbReference>
<feature type="region of interest" description="Disordered" evidence="2">
    <location>
        <begin position="59"/>
        <end position="78"/>
    </location>
</feature>
<dbReference type="AlphaFoldDB" id="A0A395RRQ8"/>
<proteinExistence type="predicted"/>
<keyword evidence="1" id="KW-0175">Coiled coil</keyword>
<evidence type="ECO:0000256" key="1">
    <source>
        <dbReference type="SAM" id="Coils"/>
    </source>
</evidence>
<reference evidence="3 4" key="1">
    <citation type="journal article" date="2018" name="PLoS Pathog.">
        <title>Evolution of structural diversity of trichothecenes, a family of toxins produced by plant pathogenic and entomopathogenic fungi.</title>
        <authorList>
            <person name="Proctor R.H."/>
            <person name="McCormick S.P."/>
            <person name="Kim H.S."/>
            <person name="Cardoza R.E."/>
            <person name="Stanley A.M."/>
            <person name="Lindo L."/>
            <person name="Kelly A."/>
            <person name="Brown D.W."/>
            <person name="Lee T."/>
            <person name="Vaughan M.M."/>
            <person name="Alexander N.J."/>
            <person name="Busman M."/>
            <person name="Gutierrez S."/>
        </authorList>
    </citation>
    <scope>NUCLEOTIDE SEQUENCE [LARGE SCALE GENOMIC DNA]</scope>
    <source>
        <strain evidence="3 4">NRRL 3299</strain>
    </source>
</reference>
<comment type="caution">
    <text evidence="3">The sequence shown here is derived from an EMBL/GenBank/DDBJ whole genome shotgun (WGS) entry which is preliminary data.</text>
</comment>
<sequence>MDERIYRLRREGLCDEKIHDLKGDVRFRALSEKTDVFTRSTETIGSQVESFQKREFYEQAKGHRSPLSQRKSESRATKSVNYLSSRKRGFKEDTSLVQLRKKCAALQKAWRKLEKEKHDAQYAASKLRRKLEKKQKKLCKERLLSEAKDLEIDFLREDINKVEQELKKIRKDLDGFCRGRQETATNLNFCAGNISPYRAGDSGHATPKVSDSAYKTEDLWNQGFKTTADNSFFWNEPKTVSSTKSGPTQRAFCDPNFPFCELFDHVGRKNLQSLESKTTQGTSCRTTEVKTPVDSIASESRLDISSGDDRKSGRRFRIRKKVNYDLRAPEHWSGAGFSD</sequence>
<gene>
    <name evidence="3" type="ORF">FSPOR_9017</name>
</gene>
<feature type="coiled-coil region" evidence="1">
    <location>
        <begin position="96"/>
        <end position="172"/>
    </location>
</feature>
<organism evidence="3 4">
    <name type="scientific">Fusarium sporotrichioides</name>
    <dbReference type="NCBI Taxonomy" id="5514"/>
    <lineage>
        <taxon>Eukaryota</taxon>
        <taxon>Fungi</taxon>
        <taxon>Dikarya</taxon>
        <taxon>Ascomycota</taxon>
        <taxon>Pezizomycotina</taxon>
        <taxon>Sordariomycetes</taxon>
        <taxon>Hypocreomycetidae</taxon>
        <taxon>Hypocreales</taxon>
        <taxon>Nectriaceae</taxon>
        <taxon>Fusarium</taxon>
    </lineage>
</organism>
<name>A0A395RRQ8_FUSSP</name>
<keyword evidence="4" id="KW-1185">Reference proteome</keyword>
<dbReference type="Proteomes" id="UP000266152">
    <property type="component" value="Unassembled WGS sequence"/>
</dbReference>
<protein>
    <submittedName>
        <fullName evidence="3">Uncharacterized protein</fullName>
    </submittedName>
</protein>
<accession>A0A395RRQ8</accession>
<evidence type="ECO:0000256" key="2">
    <source>
        <dbReference type="SAM" id="MobiDB-lite"/>
    </source>
</evidence>
<evidence type="ECO:0000313" key="3">
    <source>
        <dbReference type="EMBL" id="RGP62826.1"/>
    </source>
</evidence>
<evidence type="ECO:0000313" key="4">
    <source>
        <dbReference type="Proteomes" id="UP000266152"/>
    </source>
</evidence>